<organism evidence="7 8">
    <name type="scientific">Ohtaekwangia koreensis</name>
    <dbReference type="NCBI Taxonomy" id="688867"/>
    <lineage>
        <taxon>Bacteria</taxon>
        <taxon>Pseudomonadati</taxon>
        <taxon>Bacteroidota</taxon>
        <taxon>Cytophagia</taxon>
        <taxon>Cytophagales</taxon>
        <taxon>Fulvivirgaceae</taxon>
        <taxon>Ohtaekwangia</taxon>
    </lineage>
</organism>
<feature type="transmembrane region" description="Helical" evidence="6">
    <location>
        <begin position="6"/>
        <end position="28"/>
    </location>
</feature>
<evidence type="ECO:0000256" key="2">
    <source>
        <dbReference type="ARBA" id="ARBA00022475"/>
    </source>
</evidence>
<evidence type="ECO:0000256" key="6">
    <source>
        <dbReference type="SAM" id="Phobius"/>
    </source>
</evidence>
<dbReference type="RefSeq" id="WP_079687886.1">
    <property type="nucleotide sequence ID" value="NZ_FUZU01000002.1"/>
</dbReference>
<feature type="transmembrane region" description="Helical" evidence="6">
    <location>
        <begin position="182"/>
        <end position="203"/>
    </location>
</feature>
<keyword evidence="2" id="KW-1003">Cell membrane</keyword>
<gene>
    <name evidence="7" type="ORF">SAMN05660236_3357</name>
</gene>
<dbReference type="OrthoDB" id="9342487at2"/>
<sequence>MIEVIVVFALAFFFSFIGSIPPGTINLTIIKLGLEQRMNIAWKFAIASAIIEYPYAWLAIKFEEWITSSPLILDNLQLLTAIVMTLLGVVSLWPSDTPSALAEKFNKSGFRRGIVLSILNPLAIPYWLGITAYLKGQQWIDLSDTWELQSYLAGVTLGSLAILLAFAYLARKIASRFQQSILLKKLPGVMLLLLGLYAFAQYLL</sequence>
<keyword evidence="5 6" id="KW-0472">Membrane</keyword>
<comment type="subcellular location">
    <subcellularLocation>
        <location evidence="1">Cell membrane</location>
        <topology evidence="1">Multi-pass membrane protein</topology>
    </subcellularLocation>
</comment>
<feature type="transmembrane region" description="Helical" evidence="6">
    <location>
        <begin position="148"/>
        <end position="170"/>
    </location>
</feature>
<dbReference type="Proteomes" id="UP000190961">
    <property type="component" value="Unassembled WGS sequence"/>
</dbReference>
<evidence type="ECO:0000256" key="1">
    <source>
        <dbReference type="ARBA" id="ARBA00004651"/>
    </source>
</evidence>
<dbReference type="STRING" id="688867.SAMN05660236_3357"/>
<dbReference type="Pfam" id="PF01810">
    <property type="entry name" value="LysE"/>
    <property type="match status" value="1"/>
</dbReference>
<name>A0A1T5LJM2_9BACT</name>
<dbReference type="GO" id="GO:0005886">
    <property type="term" value="C:plasma membrane"/>
    <property type="evidence" value="ECO:0007669"/>
    <property type="project" value="UniProtKB-SubCell"/>
</dbReference>
<evidence type="ECO:0000313" key="8">
    <source>
        <dbReference type="Proteomes" id="UP000190961"/>
    </source>
</evidence>
<evidence type="ECO:0000256" key="3">
    <source>
        <dbReference type="ARBA" id="ARBA00022692"/>
    </source>
</evidence>
<keyword evidence="4 6" id="KW-1133">Transmembrane helix</keyword>
<protein>
    <submittedName>
        <fullName evidence="7">Threonine/homoserine/homoserine lactone efflux protein</fullName>
    </submittedName>
</protein>
<feature type="transmembrane region" description="Helical" evidence="6">
    <location>
        <begin position="72"/>
        <end position="93"/>
    </location>
</feature>
<keyword evidence="8" id="KW-1185">Reference proteome</keyword>
<feature type="transmembrane region" description="Helical" evidence="6">
    <location>
        <begin position="40"/>
        <end position="60"/>
    </location>
</feature>
<evidence type="ECO:0000256" key="5">
    <source>
        <dbReference type="ARBA" id="ARBA00023136"/>
    </source>
</evidence>
<evidence type="ECO:0000313" key="7">
    <source>
        <dbReference type="EMBL" id="SKC76170.1"/>
    </source>
</evidence>
<evidence type="ECO:0000256" key="4">
    <source>
        <dbReference type="ARBA" id="ARBA00022989"/>
    </source>
</evidence>
<proteinExistence type="predicted"/>
<feature type="transmembrane region" description="Helical" evidence="6">
    <location>
        <begin position="114"/>
        <end position="136"/>
    </location>
</feature>
<keyword evidence="3 6" id="KW-0812">Transmembrane</keyword>
<dbReference type="InterPro" id="IPR001123">
    <property type="entry name" value="LeuE-type"/>
</dbReference>
<dbReference type="EMBL" id="FUZU01000002">
    <property type="protein sequence ID" value="SKC76170.1"/>
    <property type="molecule type" value="Genomic_DNA"/>
</dbReference>
<dbReference type="GO" id="GO:0006865">
    <property type="term" value="P:amino acid transport"/>
    <property type="evidence" value="ECO:0007669"/>
    <property type="project" value="InterPro"/>
</dbReference>
<dbReference type="AlphaFoldDB" id="A0A1T5LJM2"/>
<accession>A0A1T5LJM2</accession>
<reference evidence="7 8" key="1">
    <citation type="submission" date="2017-02" db="EMBL/GenBank/DDBJ databases">
        <authorList>
            <person name="Peterson S.W."/>
        </authorList>
    </citation>
    <scope>NUCLEOTIDE SEQUENCE [LARGE SCALE GENOMIC DNA]</scope>
    <source>
        <strain evidence="7 8">DSM 25262</strain>
    </source>
</reference>